<protein>
    <submittedName>
        <fullName evidence="1">Uncharacterized protein</fullName>
    </submittedName>
</protein>
<evidence type="ECO:0000313" key="1">
    <source>
        <dbReference type="EMBL" id="MBX40577.1"/>
    </source>
</evidence>
<organism evidence="1">
    <name type="scientific">Rhizophora mucronata</name>
    <name type="common">Asiatic mangrove</name>
    <dbReference type="NCBI Taxonomy" id="61149"/>
    <lineage>
        <taxon>Eukaryota</taxon>
        <taxon>Viridiplantae</taxon>
        <taxon>Streptophyta</taxon>
        <taxon>Embryophyta</taxon>
        <taxon>Tracheophyta</taxon>
        <taxon>Spermatophyta</taxon>
        <taxon>Magnoliopsida</taxon>
        <taxon>eudicotyledons</taxon>
        <taxon>Gunneridae</taxon>
        <taxon>Pentapetalae</taxon>
        <taxon>rosids</taxon>
        <taxon>fabids</taxon>
        <taxon>Malpighiales</taxon>
        <taxon>Rhizophoraceae</taxon>
        <taxon>Rhizophora</taxon>
    </lineage>
</organism>
<proteinExistence type="predicted"/>
<dbReference type="AlphaFoldDB" id="A0A2P2NDP9"/>
<name>A0A2P2NDP9_RHIMU</name>
<accession>A0A2P2NDP9</accession>
<dbReference type="EMBL" id="GGEC01060093">
    <property type="protein sequence ID" value="MBX40577.1"/>
    <property type="molecule type" value="Transcribed_RNA"/>
</dbReference>
<sequence>MMTMGLGNHQVLYYTHLCLVVVPMLDPHLLKMDTGGQGLQDIVWWQISKWLAYFLLYG</sequence>
<reference evidence="1" key="1">
    <citation type="submission" date="2018-02" db="EMBL/GenBank/DDBJ databases">
        <title>Rhizophora mucronata_Transcriptome.</title>
        <authorList>
            <person name="Meera S.P."/>
            <person name="Sreeshan A."/>
            <person name="Augustine A."/>
        </authorList>
    </citation>
    <scope>NUCLEOTIDE SEQUENCE</scope>
    <source>
        <tissue evidence="1">Leaf</tissue>
    </source>
</reference>